<reference evidence="3" key="1">
    <citation type="journal article" date="2019" name="Int. J. Syst. Evol. Microbiol.">
        <title>The Global Catalogue of Microorganisms (GCM) 10K type strain sequencing project: providing services to taxonomists for standard genome sequencing and annotation.</title>
        <authorList>
            <consortium name="The Broad Institute Genomics Platform"/>
            <consortium name="The Broad Institute Genome Sequencing Center for Infectious Disease"/>
            <person name="Wu L."/>
            <person name="Ma J."/>
        </authorList>
    </citation>
    <scope>NUCLEOTIDE SEQUENCE [LARGE SCALE GENOMIC DNA]</scope>
    <source>
        <strain evidence="3">CCUG 50353</strain>
    </source>
</reference>
<sequence length="220" mass="24426">MKIGLVHATINSVIPILNAFKELHPTVDIVNFMDESLIFELNETNNITHDMTRRLIEQVSKAENAGVDAILLTCSSFSPHVKQFKHLFNVPILSSDESMLEKAVHSGKKIGVIATVEKAGPTTTKLLYDTAANLHKKIEVETIVVTEAFQALQKGDEVTHDNLIHNEIDRLKKTNHVILLAQYSMSRAIKTYQDDAENIITGPEVGANSIVELATKFNNK</sequence>
<comment type="similarity">
    <text evidence="1">Belongs to the HyuE racemase family.</text>
</comment>
<dbReference type="InterPro" id="IPR015942">
    <property type="entry name" value="Asp/Glu/hydantoin_racemase"/>
</dbReference>
<protein>
    <submittedName>
        <fullName evidence="2">Aspartate/glutamate racemase family protein</fullName>
    </submittedName>
</protein>
<dbReference type="RefSeq" id="WP_378140552.1">
    <property type="nucleotide sequence ID" value="NZ_JBHSEF010000010.1"/>
</dbReference>
<comment type="caution">
    <text evidence="2">The sequence shown here is derived from an EMBL/GenBank/DDBJ whole genome shotgun (WGS) entry which is preliminary data.</text>
</comment>
<dbReference type="Gene3D" id="3.40.50.12500">
    <property type="match status" value="1"/>
</dbReference>
<dbReference type="InterPro" id="IPR053714">
    <property type="entry name" value="Iso_Racemase_Enz_sf"/>
</dbReference>
<dbReference type="EMBL" id="JBHSEF010000010">
    <property type="protein sequence ID" value="MFC4354283.1"/>
    <property type="molecule type" value="Genomic_DNA"/>
</dbReference>
<name>A0ABV8UUX5_9BACL</name>
<proteinExistence type="inferred from homology"/>
<organism evidence="2 3">
    <name type="scientific">Chryseomicrobium palamuruense</name>
    <dbReference type="NCBI Taxonomy" id="682973"/>
    <lineage>
        <taxon>Bacteria</taxon>
        <taxon>Bacillati</taxon>
        <taxon>Bacillota</taxon>
        <taxon>Bacilli</taxon>
        <taxon>Bacillales</taxon>
        <taxon>Caryophanaceae</taxon>
        <taxon>Chryseomicrobium</taxon>
    </lineage>
</organism>
<keyword evidence="3" id="KW-1185">Reference proteome</keyword>
<evidence type="ECO:0000256" key="1">
    <source>
        <dbReference type="ARBA" id="ARBA00038414"/>
    </source>
</evidence>
<gene>
    <name evidence="2" type="ORF">ACFO0S_04245</name>
</gene>
<evidence type="ECO:0000313" key="3">
    <source>
        <dbReference type="Proteomes" id="UP001595733"/>
    </source>
</evidence>
<dbReference type="Proteomes" id="UP001595733">
    <property type="component" value="Unassembled WGS sequence"/>
</dbReference>
<dbReference type="Pfam" id="PF01177">
    <property type="entry name" value="Asp_Glu_race"/>
    <property type="match status" value="1"/>
</dbReference>
<accession>A0ABV8UUX5</accession>
<evidence type="ECO:0000313" key="2">
    <source>
        <dbReference type="EMBL" id="MFC4354283.1"/>
    </source>
</evidence>